<name>A0A919S3A7_9CLOT</name>
<evidence type="ECO:0000313" key="1">
    <source>
        <dbReference type="EMBL" id="GIM30433.1"/>
    </source>
</evidence>
<keyword evidence="2" id="KW-1185">Reference proteome</keyword>
<proteinExistence type="predicted"/>
<sequence>MNTDTNNKSQIKVNTDLEGLDAKEIWKVLYNKDLNSKKNILEYISITKVLKQDNITSEQIQGTYTLIYNSIEELGSIIKVNTIMYLKNQLKAQLGKYVKEKDPKPINYFIEFFKEAYPANARRKDFTWVLIDINKITEEQIWTTLTYINRCCLKDDITLNADQKKDIIKVIKLLVNKNNIKYINQVKSLEKLLNVLNIKIVTSDDGFQVRNK</sequence>
<comment type="caution">
    <text evidence="1">The sequence shown here is derived from an EMBL/GenBank/DDBJ whole genome shotgun (WGS) entry which is preliminary data.</text>
</comment>
<dbReference type="AlphaFoldDB" id="A0A919S3A7"/>
<accession>A0A919S3A7</accession>
<gene>
    <name evidence="1" type="ORF">CPJCM30710_30990</name>
</gene>
<reference evidence="1" key="1">
    <citation type="submission" date="2021-03" db="EMBL/GenBank/DDBJ databases">
        <title>Taxonomic study of Clostridium polyendosporum from meadow-gley soil under rice.</title>
        <authorList>
            <person name="Kobayashi H."/>
            <person name="Tanizawa Y."/>
            <person name="Yagura M."/>
        </authorList>
    </citation>
    <scope>NUCLEOTIDE SEQUENCE</scope>
    <source>
        <strain evidence="1">JCM 30710</strain>
    </source>
</reference>
<dbReference type="EMBL" id="BOPZ01000037">
    <property type="protein sequence ID" value="GIM30433.1"/>
    <property type="molecule type" value="Genomic_DNA"/>
</dbReference>
<dbReference type="RefSeq" id="WP_212905098.1">
    <property type="nucleotide sequence ID" value="NZ_BOPZ01000037.1"/>
</dbReference>
<evidence type="ECO:0000313" key="2">
    <source>
        <dbReference type="Proteomes" id="UP000679179"/>
    </source>
</evidence>
<organism evidence="1 2">
    <name type="scientific">Clostridium polyendosporum</name>
    <dbReference type="NCBI Taxonomy" id="69208"/>
    <lineage>
        <taxon>Bacteria</taxon>
        <taxon>Bacillati</taxon>
        <taxon>Bacillota</taxon>
        <taxon>Clostridia</taxon>
        <taxon>Eubacteriales</taxon>
        <taxon>Clostridiaceae</taxon>
        <taxon>Clostridium</taxon>
    </lineage>
</organism>
<protein>
    <submittedName>
        <fullName evidence="1">Uncharacterized protein</fullName>
    </submittedName>
</protein>
<dbReference type="Proteomes" id="UP000679179">
    <property type="component" value="Unassembled WGS sequence"/>
</dbReference>